<accession>A0A4W3JXL0</accession>
<evidence type="ECO:0000256" key="1">
    <source>
        <dbReference type="SAM" id="Coils"/>
    </source>
</evidence>
<feature type="compositionally biased region" description="Low complexity" evidence="2">
    <location>
        <begin position="26"/>
        <end position="35"/>
    </location>
</feature>
<feature type="region of interest" description="Disordered" evidence="2">
    <location>
        <begin position="26"/>
        <end position="161"/>
    </location>
</feature>
<reference evidence="4" key="2">
    <citation type="journal article" date="2007" name="PLoS Biol.">
        <title>Survey sequencing and comparative analysis of the elephant shark (Callorhinchus milii) genome.</title>
        <authorList>
            <person name="Venkatesh B."/>
            <person name="Kirkness E.F."/>
            <person name="Loh Y.H."/>
            <person name="Halpern A.L."/>
            <person name="Lee A.P."/>
            <person name="Johnson J."/>
            <person name="Dandona N."/>
            <person name="Viswanathan L.D."/>
            <person name="Tay A."/>
            <person name="Venter J.C."/>
            <person name="Strausberg R.L."/>
            <person name="Brenner S."/>
        </authorList>
    </citation>
    <scope>NUCLEOTIDE SEQUENCE [LARGE SCALE GENOMIC DNA]</scope>
</reference>
<dbReference type="Ensembl" id="ENSCMIT00000037075.1">
    <property type="protein sequence ID" value="ENSCMIP00000036535.1"/>
    <property type="gene ID" value="ENSCMIG00000015440.1"/>
</dbReference>
<evidence type="ECO:0000256" key="2">
    <source>
        <dbReference type="SAM" id="MobiDB-lite"/>
    </source>
</evidence>
<sequence>MAELEEIETPVSPGLAQLPAVVLSPRSSWTSVSSSPEPPDVEEHQPGATGDSDAQGDDGASEVCEVPAIELDSLTAWSQQEESSAETTGLFVPCEGQPEGLELSYDPLSSSEHVLIVEQESSRAKPAQPCDDGEPASSDSSEDLDSPSPRAEARLPAGQDQENVAFMITESQIQALSGSEVQEIVSAKGEGVQTLSVSSHKEGMSPDVEFVPRDQSQGPIVSLDKKPIIIIFPEPMDICTAYKRLSTVFEECDEEFEAIMGESGYCRSLAIPGEQQGSALAPIEEAADGFGLTEPRADRSQSPETADVKRPDSNAPDRPCVPEKDSNPLKIRFPKQQLSALTKAIQCGTRTGQKTLQVVIYEEEEKMDRETGRLQTATVKKYEIQQLPKPPAITANTYPRTEDIKNKTYRRLDSLEETIRELESTLSEISQHPSTEYLFSKGFLAEPKPAESLEQLVDDPELFGSDRPPGAGGESQASAAADVQPLPSPTKKSPTSRTKPPLLPKPHIPPGNAKGGNMPSPITRTAIPPAPKLKPMHGSTDKMKMNKQREEYLNLQRQQQGSQQLGEQSNDEQNPPSHWQASLNAKQVTGDEIAE</sequence>
<dbReference type="InParanoid" id="A0A4W3JXL0"/>
<evidence type="ECO:0000313" key="3">
    <source>
        <dbReference type="Ensembl" id="ENSCMIP00000036535.1"/>
    </source>
</evidence>
<dbReference type="Proteomes" id="UP000314986">
    <property type="component" value="Unassembled WGS sequence"/>
</dbReference>
<proteinExistence type="predicted"/>
<reference evidence="4" key="3">
    <citation type="journal article" date="2014" name="Nature">
        <title>Elephant shark genome provides unique insights into gnathostome evolution.</title>
        <authorList>
            <consortium name="International Elephant Shark Genome Sequencing Consortium"/>
            <person name="Venkatesh B."/>
            <person name="Lee A.P."/>
            <person name="Ravi V."/>
            <person name="Maurya A.K."/>
            <person name="Lian M.M."/>
            <person name="Swann J.B."/>
            <person name="Ohta Y."/>
            <person name="Flajnik M.F."/>
            <person name="Sutoh Y."/>
            <person name="Kasahara M."/>
            <person name="Hoon S."/>
            <person name="Gangu V."/>
            <person name="Roy S.W."/>
            <person name="Irimia M."/>
            <person name="Korzh V."/>
            <person name="Kondrychyn I."/>
            <person name="Lim Z.W."/>
            <person name="Tay B.H."/>
            <person name="Tohari S."/>
            <person name="Kong K.W."/>
            <person name="Ho S."/>
            <person name="Lorente-Galdos B."/>
            <person name="Quilez J."/>
            <person name="Marques-Bonet T."/>
            <person name="Raney B.J."/>
            <person name="Ingham P.W."/>
            <person name="Tay A."/>
            <person name="Hillier L.W."/>
            <person name="Minx P."/>
            <person name="Boehm T."/>
            <person name="Wilson R.K."/>
            <person name="Brenner S."/>
            <person name="Warren W.C."/>
        </authorList>
    </citation>
    <scope>NUCLEOTIDE SEQUENCE [LARGE SCALE GENOMIC DNA]</scope>
</reference>
<feature type="compositionally biased region" description="Polar residues" evidence="2">
    <location>
        <begin position="75"/>
        <end position="87"/>
    </location>
</feature>
<feature type="region of interest" description="Disordered" evidence="2">
    <location>
        <begin position="293"/>
        <end position="329"/>
    </location>
</feature>
<feature type="compositionally biased region" description="Polar residues" evidence="2">
    <location>
        <begin position="571"/>
        <end position="587"/>
    </location>
</feature>
<dbReference type="AlphaFoldDB" id="A0A4W3JXL0"/>
<feature type="compositionally biased region" description="Basic and acidic residues" evidence="2">
    <location>
        <begin position="295"/>
        <end position="312"/>
    </location>
</feature>
<dbReference type="STRING" id="7868.ENSCMIP00000036535"/>
<dbReference type="GeneTree" id="ENSGT00940000156098"/>
<reference evidence="3" key="5">
    <citation type="submission" date="2025-09" db="UniProtKB">
        <authorList>
            <consortium name="Ensembl"/>
        </authorList>
    </citation>
    <scope>IDENTIFICATION</scope>
</reference>
<keyword evidence="1" id="KW-0175">Coiled coil</keyword>
<feature type="region of interest" description="Disordered" evidence="2">
    <location>
        <begin position="450"/>
        <end position="595"/>
    </location>
</feature>
<keyword evidence="4" id="KW-1185">Reference proteome</keyword>
<organism evidence="3 4">
    <name type="scientific">Callorhinchus milii</name>
    <name type="common">Ghost shark</name>
    <dbReference type="NCBI Taxonomy" id="7868"/>
    <lineage>
        <taxon>Eukaryota</taxon>
        <taxon>Metazoa</taxon>
        <taxon>Chordata</taxon>
        <taxon>Craniata</taxon>
        <taxon>Vertebrata</taxon>
        <taxon>Chondrichthyes</taxon>
        <taxon>Holocephali</taxon>
        <taxon>Chimaeriformes</taxon>
        <taxon>Callorhinchidae</taxon>
        <taxon>Callorhinchus</taxon>
    </lineage>
</organism>
<feature type="compositionally biased region" description="Low complexity" evidence="2">
    <location>
        <begin position="555"/>
        <end position="568"/>
    </location>
</feature>
<protein>
    <submittedName>
        <fullName evidence="3">Sickle tail protein homolog</fullName>
    </submittedName>
</protein>
<reference evidence="4" key="1">
    <citation type="journal article" date="2006" name="Science">
        <title>Ancient noncoding elements conserved in the human genome.</title>
        <authorList>
            <person name="Venkatesh B."/>
            <person name="Kirkness E.F."/>
            <person name="Loh Y.H."/>
            <person name="Halpern A.L."/>
            <person name="Lee A.P."/>
            <person name="Johnson J."/>
            <person name="Dandona N."/>
            <person name="Viswanathan L.D."/>
            <person name="Tay A."/>
            <person name="Venter J.C."/>
            <person name="Strausberg R.L."/>
            <person name="Brenner S."/>
        </authorList>
    </citation>
    <scope>NUCLEOTIDE SEQUENCE [LARGE SCALE GENOMIC DNA]</scope>
</reference>
<feature type="compositionally biased region" description="Low complexity" evidence="2">
    <location>
        <begin position="489"/>
        <end position="500"/>
    </location>
</feature>
<evidence type="ECO:0000313" key="4">
    <source>
        <dbReference type="Proteomes" id="UP000314986"/>
    </source>
</evidence>
<reference evidence="3" key="4">
    <citation type="submission" date="2025-08" db="UniProtKB">
        <authorList>
            <consortium name="Ensembl"/>
        </authorList>
    </citation>
    <scope>IDENTIFICATION</scope>
</reference>
<feature type="coiled-coil region" evidence="1">
    <location>
        <begin position="405"/>
        <end position="432"/>
    </location>
</feature>
<name>A0A4W3JXL0_CALMI</name>
<feature type="compositionally biased region" description="Basic and acidic residues" evidence="2">
    <location>
        <begin position="539"/>
        <end position="552"/>
    </location>
</feature>